<protein>
    <submittedName>
        <fullName evidence="2">Polyketide cyclase / dehydrase and lipid transport</fullName>
    </submittedName>
</protein>
<dbReference type="EMBL" id="SJKC01000002">
    <property type="protein sequence ID" value="TCC38120.1"/>
    <property type="molecule type" value="Genomic_DNA"/>
</dbReference>
<dbReference type="RefSeq" id="WP_131496888.1">
    <property type="nucleotide sequence ID" value="NZ_SJKC01000002.1"/>
</dbReference>
<proteinExistence type="predicted"/>
<dbReference type="Proteomes" id="UP000294225">
    <property type="component" value="Unassembled WGS sequence"/>
</dbReference>
<sequence>MPLLDISCDDLVVADPAYVAERLGSDTLWREWWPDLTLTPSERRGLEGVRWAVTGAAIGTAEWWLEAVRDGVVVHWYLRADPAKPVRGRAVERLKERYVAAYRDRLWAFKDEIEQGRAAGERRTGSDPAIVSGEDADPSGGPAVPQHPAQASEEVNRWRNRPPRPSR</sequence>
<organism evidence="2 3">
    <name type="scientific">Kribbella speibonae</name>
    <dbReference type="NCBI Taxonomy" id="1572660"/>
    <lineage>
        <taxon>Bacteria</taxon>
        <taxon>Bacillati</taxon>
        <taxon>Actinomycetota</taxon>
        <taxon>Actinomycetes</taxon>
        <taxon>Propionibacteriales</taxon>
        <taxon>Kribbellaceae</taxon>
        <taxon>Kribbella</taxon>
    </lineage>
</organism>
<evidence type="ECO:0000256" key="1">
    <source>
        <dbReference type="SAM" id="MobiDB-lite"/>
    </source>
</evidence>
<evidence type="ECO:0000313" key="2">
    <source>
        <dbReference type="EMBL" id="TCC38120.1"/>
    </source>
</evidence>
<accession>A0A4R0IYT2</accession>
<name>A0A4R0IYT2_9ACTN</name>
<reference evidence="2 3" key="1">
    <citation type="submission" date="2019-02" db="EMBL/GenBank/DDBJ databases">
        <title>Kribbella capetownensis sp. nov. and Kribbella speibonae sp. nov., isolated from soil.</title>
        <authorList>
            <person name="Curtis S.M."/>
            <person name="Norton I."/>
            <person name="Everest G.J."/>
            <person name="Meyers P.R."/>
        </authorList>
    </citation>
    <scope>NUCLEOTIDE SEQUENCE [LARGE SCALE GENOMIC DNA]</scope>
    <source>
        <strain evidence="2 3">YM55</strain>
    </source>
</reference>
<dbReference type="AlphaFoldDB" id="A0A4R0IYT2"/>
<feature type="compositionally biased region" description="Basic residues" evidence="1">
    <location>
        <begin position="158"/>
        <end position="167"/>
    </location>
</feature>
<feature type="region of interest" description="Disordered" evidence="1">
    <location>
        <begin position="118"/>
        <end position="167"/>
    </location>
</feature>
<comment type="caution">
    <text evidence="2">The sequence shown here is derived from an EMBL/GenBank/DDBJ whole genome shotgun (WGS) entry which is preliminary data.</text>
</comment>
<evidence type="ECO:0000313" key="3">
    <source>
        <dbReference type="Proteomes" id="UP000294225"/>
    </source>
</evidence>
<gene>
    <name evidence="2" type="ORF">E0H92_16840</name>
</gene>